<dbReference type="InterPro" id="IPR018488">
    <property type="entry name" value="cNMP-bd_CS"/>
</dbReference>
<organism evidence="3 4">
    <name type="scientific">Patella caerulea</name>
    <name type="common">Rayed Mediterranean limpet</name>
    <dbReference type="NCBI Taxonomy" id="87958"/>
    <lineage>
        <taxon>Eukaryota</taxon>
        <taxon>Metazoa</taxon>
        <taxon>Spiralia</taxon>
        <taxon>Lophotrochozoa</taxon>
        <taxon>Mollusca</taxon>
        <taxon>Gastropoda</taxon>
        <taxon>Patellogastropoda</taxon>
        <taxon>Patelloidea</taxon>
        <taxon>Patellidae</taxon>
        <taxon>Patella</taxon>
    </lineage>
</organism>
<comment type="caution">
    <text evidence="3">The sequence shown here is derived from an EMBL/GenBank/DDBJ whole genome shotgun (WGS) entry which is preliminary data.</text>
</comment>
<keyword evidence="4" id="KW-1185">Reference proteome</keyword>
<dbReference type="InterPro" id="IPR018490">
    <property type="entry name" value="cNMP-bd_dom_sf"/>
</dbReference>
<name>A0AAN8J8F2_PATCE</name>
<dbReference type="InterPro" id="IPR014710">
    <property type="entry name" value="RmlC-like_jellyroll"/>
</dbReference>
<feature type="region of interest" description="Disordered" evidence="1">
    <location>
        <begin position="25"/>
        <end position="59"/>
    </location>
</feature>
<dbReference type="Pfam" id="PF00027">
    <property type="entry name" value="cNMP_binding"/>
    <property type="match status" value="1"/>
</dbReference>
<dbReference type="SUPFAM" id="SSF51206">
    <property type="entry name" value="cAMP-binding domain-like"/>
    <property type="match status" value="2"/>
</dbReference>
<accession>A0AAN8J8F2</accession>
<gene>
    <name evidence="3" type="ORF">SNE40_015942</name>
</gene>
<dbReference type="InterPro" id="IPR000595">
    <property type="entry name" value="cNMP-bd_dom"/>
</dbReference>
<reference evidence="3 4" key="1">
    <citation type="submission" date="2024-01" db="EMBL/GenBank/DDBJ databases">
        <title>The genome of the rayed Mediterranean limpet Patella caerulea (Linnaeus, 1758).</title>
        <authorList>
            <person name="Anh-Thu Weber A."/>
            <person name="Halstead-Nussloch G."/>
        </authorList>
    </citation>
    <scope>NUCLEOTIDE SEQUENCE [LARGE SCALE GENOMIC DNA]</scope>
    <source>
        <strain evidence="3">AATW-2023a</strain>
        <tissue evidence="3">Whole specimen</tissue>
    </source>
</reference>
<dbReference type="AlphaFoldDB" id="A0AAN8J8F2"/>
<evidence type="ECO:0000313" key="4">
    <source>
        <dbReference type="Proteomes" id="UP001347796"/>
    </source>
</evidence>
<dbReference type="EMBL" id="JAZGQO010000011">
    <property type="protein sequence ID" value="KAK6172237.1"/>
    <property type="molecule type" value="Genomic_DNA"/>
</dbReference>
<dbReference type="CDD" id="cd00038">
    <property type="entry name" value="CAP_ED"/>
    <property type="match status" value="1"/>
</dbReference>
<feature type="domain" description="Cyclic nucleotide-binding" evidence="2">
    <location>
        <begin position="291"/>
        <end position="382"/>
    </location>
</feature>
<feature type="compositionally biased region" description="Basic and acidic residues" evidence="1">
    <location>
        <begin position="31"/>
        <end position="45"/>
    </location>
</feature>
<dbReference type="Proteomes" id="UP001347796">
    <property type="component" value="Unassembled WGS sequence"/>
</dbReference>
<dbReference type="PANTHER" id="PTHR23011">
    <property type="entry name" value="CYCLIC NUCLEOTIDE-BINDING DOMAIN CONTAINING PROTEIN"/>
    <property type="match status" value="1"/>
</dbReference>
<dbReference type="Gene3D" id="2.60.120.10">
    <property type="entry name" value="Jelly Rolls"/>
    <property type="match status" value="2"/>
</dbReference>
<evidence type="ECO:0000256" key="1">
    <source>
        <dbReference type="SAM" id="MobiDB-lite"/>
    </source>
</evidence>
<sequence>MSVYFPPIDSYMIIEPELFVADKGVRKKKKKDGEPDQDDSRKDVILENTDSELYPSGLSPSDLDNLKNLYDDCQSEQQTKKGVSFLPPIEENDLLVGGANDNNRTNGRYFKHSRSIDFGIISENNQKPDEKSLLKEKRKMLRSQSLFHVQSNKKFAHLYASEPKFVPNPQKARERFYKAIRLMLILKVVARSIAKKSDTGQKSSGTVTDLTVVDDTLEENLRNQGLSFDPSYFKAKKEITISSEVKGILSLPKENRSPEQIQTAMFGLQSLRSFAEYPLHMQEKLCKVAWYEVVPPKRVLIRQGHHAENFYFILSGQAVVTILVRDPKTGESVNRVATIMRKGMSFGELALLHHSRRTATVSSQDTVQLLTVGRQDFFDIFMAGSAPGQIPDHIKFVSQIDFMKNWPIDRLVEHPEFCLLHFFKRNVVIVKDSRVNDWLYVVKSGSCQVMKQLKGVTGRLSLRKKDVKMDDRWELPNLPTAEQEAKIDTGLRRRSAPLLSEEQQRRRLACKSAREERDQKREKRSKYKSPRLRRSANPNPPPAKPSNVFVQVEHLKPRDVFGLPSIQFDDDIAKSTTSVSLVSRGAECIMVSKEFYAKHANEMVKKLIRQQVRPYPAEETFQENLQIKTDWELYKQTMINDLTDDLRPASR</sequence>
<evidence type="ECO:0000259" key="2">
    <source>
        <dbReference type="PROSITE" id="PS50042"/>
    </source>
</evidence>
<proteinExistence type="predicted"/>
<dbReference type="PROSITE" id="PS00889">
    <property type="entry name" value="CNMP_BINDING_2"/>
    <property type="match status" value="1"/>
</dbReference>
<feature type="compositionally biased region" description="Basic and acidic residues" evidence="1">
    <location>
        <begin position="512"/>
        <end position="521"/>
    </location>
</feature>
<dbReference type="PROSITE" id="PS50042">
    <property type="entry name" value="CNMP_BINDING_3"/>
    <property type="match status" value="1"/>
</dbReference>
<dbReference type="PANTHER" id="PTHR23011:SF28">
    <property type="entry name" value="CYCLIC NUCLEOTIDE-BINDING DOMAIN CONTAINING PROTEIN"/>
    <property type="match status" value="1"/>
</dbReference>
<evidence type="ECO:0000313" key="3">
    <source>
        <dbReference type="EMBL" id="KAK6172237.1"/>
    </source>
</evidence>
<feature type="compositionally biased region" description="Basic residues" evidence="1">
    <location>
        <begin position="522"/>
        <end position="534"/>
    </location>
</feature>
<feature type="region of interest" description="Disordered" evidence="1">
    <location>
        <begin position="484"/>
        <end position="547"/>
    </location>
</feature>
<dbReference type="SMART" id="SM00100">
    <property type="entry name" value="cNMP"/>
    <property type="match status" value="1"/>
</dbReference>
<protein>
    <recommendedName>
        <fullName evidence="2">Cyclic nucleotide-binding domain-containing protein</fullName>
    </recommendedName>
</protein>